<dbReference type="InterPro" id="IPR041255">
    <property type="entry name" value="LpxI_N"/>
</dbReference>
<dbReference type="PANTHER" id="PTHR39962">
    <property type="entry name" value="BLL4848 PROTEIN"/>
    <property type="match status" value="1"/>
</dbReference>
<comment type="caution">
    <text evidence="3">The sequence shown here is derived from an EMBL/GenBank/DDBJ whole genome shotgun (WGS) entry which is preliminary data.</text>
</comment>
<dbReference type="Pfam" id="PF06230">
    <property type="entry name" value="LpxI_C"/>
    <property type="match status" value="1"/>
</dbReference>
<dbReference type="EC" id="3.6.1.54" evidence="3"/>
<dbReference type="InterPro" id="IPR010415">
    <property type="entry name" value="LpxI_C"/>
</dbReference>
<feature type="domain" description="LpxI N-terminal" evidence="2">
    <location>
        <begin position="27"/>
        <end position="155"/>
    </location>
</feature>
<dbReference type="EMBL" id="JACTVA010000099">
    <property type="protein sequence ID" value="MBC9210086.1"/>
    <property type="molecule type" value="Genomic_DNA"/>
</dbReference>
<dbReference type="GO" id="GO:0016787">
    <property type="term" value="F:hydrolase activity"/>
    <property type="evidence" value="ECO:0007669"/>
    <property type="project" value="UniProtKB-KW"/>
</dbReference>
<keyword evidence="3" id="KW-0378">Hydrolase</keyword>
<dbReference type="Gene3D" id="3.40.50.20">
    <property type="match status" value="1"/>
</dbReference>
<accession>A0ABR7RVI8</accession>
<gene>
    <name evidence="3" type="primary">lpxI</name>
    <name evidence="3" type="ORF">IBL26_24890</name>
</gene>
<dbReference type="InterPro" id="IPR053174">
    <property type="entry name" value="LpxI"/>
</dbReference>
<dbReference type="Pfam" id="PF17930">
    <property type="entry name" value="LpxI_N"/>
    <property type="match status" value="1"/>
</dbReference>
<evidence type="ECO:0000259" key="2">
    <source>
        <dbReference type="Pfam" id="PF17930"/>
    </source>
</evidence>
<dbReference type="PANTHER" id="PTHR39962:SF1">
    <property type="entry name" value="LPXI FAMILY PROTEIN"/>
    <property type="match status" value="1"/>
</dbReference>
<sequence length="305" mass="31372">MATADSGSAKARFLANVGLRAPLGGPLGIIAGGGLLPQRAAASAAAAGRPVYVAVLEGFGDAADYAAYPHITCRLGAAGRMLDWLRTSGVKDLILAGKVSRPSFLSLRPDAGAARLLPKIGMRAFGGDDSLLSAVVRVLREEGFNPLEARQVLSEVMVDTPGVLTTHRPDKQAMDDVRRGLYVLRAMGAADVGQGAVVQQGLVLAVEAIEGTDSMLARAGGLQREGPGGVFVKVMKPGQDRRADLPVIGPDTVARVAAAGLRGIAIQVDGTIIIDRAATLAAAEAAGIFLLALDPFAPEWAEAPT</sequence>
<evidence type="ECO:0000259" key="1">
    <source>
        <dbReference type="Pfam" id="PF06230"/>
    </source>
</evidence>
<dbReference type="InterPro" id="IPR043167">
    <property type="entry name" value="LpxI_C_sf"/>
</dbReference>
<feature type="domain" description="LpxI C-terminal" evidence="1">
    <location>
        <begin position="161"/>
        <end position="290"/>
    </location>
</feature>
<dbReference type="Gene3D" id="3.40.140.80">
    <property type="match status" value="1"/>
</dbReference>
<keyword evidence="4" id="KW-1185">Reference proteome</keyword>
<evidence type="ECO:0000313" key="3">
    <source>
        <dbReference type="EMBL" id="MBC9210086.1"/>
    </source>
</evidence>
<dbReference type="Proteomes" id="UP000626026">
    <property type="component" value="Unassembled WGS sequence"/>
</dbReference>
<evidence type="ECO:0000313" key="4">
    <source>
        <dbReference type="Proteomes" id="UP000626026"/>
    </source>
</evidence>
<dbReference type="RefSeq" id="WP_187787199.1">
    <property type="nucleotide sequence ID" value="NZ_JACTVA010000099.1"/>
</dbReference>
<organism evidence="3 4">
    <name type="scientific">Teichococcus aerophilus</name>
    <dbReference type="NCBI Taxonomy" id="1224513"/>
    <lineage>
        <taxon>Bacteria</taxon>
        <taxon>Pseudomonadati</taxon>
        <taxon>Pseudomonadota</taxon>
        <taxon>Alphaproteobacteria</taxon>
        <taxon>Acetobacterales</taxon>
        <taxon>Roseomonadaceae</taxon>
        <taxon>Roseomonas</taxon>
    </lineage>
</organism>
<protein>
    <submittedName>
        <fullName evidence="3">UDP-2,3-diacylglucosamine diphosphatase LpxI</fullName>
        <ecNumber evidence="3">3.6.1.54</ecNumber>
    </submittedName>
</protein>
<reference evidence="3 4" key="1">
    <citation type="journal article" date="2013" name="Int. J. Syst. Evol. Microbiol.">
        <title>Roseomonas aerophila sp. nov., isolated from air.</title>
        <authorList>
            <person name="Kim S.J."/>
            <person name="Weon H.Y."/>
            <person name="Ahn J.H."/>
            <person name="Hong S.B."/>
            <person name="Seok S.J."/>
            <person name="Whang K.S."/>
            <person name="Kwon S.W."/>
        </authorList>
    </citation>
    <scope>NUCLEOTIDE SEQUENCE [LARGE SCALE GENOMIC DNA]</scope>
    <source>
        <strain evidence="3 4">NBRC 108923</strain>
    </source>
</reference>
<name>A0ABR7RVI8_9PROT</name>
<proteinExistence type="predicted"/>